<dbReference type="EMBL" id="JABTTY010000001">
    <property type="protein sequence ID" value="MBE7525228.1"/>
    <property type="molecule type" value="Genomic_DNA"/>
</dbReference>
<keyword evidence="1" id="KW-0472">Membrane</keyword>
<feature type="transmembrane region" description="Helical" evidence="1">
    <location>
        <begin position="67"/>
        <end position="86"/>
    </location>
</feature>
<keyword evidence="1" id="KW-0812">Transmembrane</keyword>
<sequence>MPPKSLPKPNIQTCPPGLLAIVDLISRVPARASDLLEYEVIRRKRELIRTQEARALLSWHPWETMRLLVLSGAVAFFLAWFFSAIAELGRFYNSIVSATHIQVPFIDQRLIDLLGLVPKSSFRLFSSIPDFGALEAFYVALGVMALLAFTKLVFISIHWKKIKLLGDAERELGEELKELERWKEDFSAAKMKTQA</sequence>
<comment type="caution">
    <text evidence="2">The sequence shown here is derived from an EMBL/GenBank/DDBJ whole genome shotgun (WGS) entry which is preliminary data.</text>
</comment>
<evidence type="ECO:0000313" key="2">
    <source>
        <dbReference type="EMBL" id="MBE7525228.1"/>
    </source>
</evidence>
<proteinExistence type="predicted"/>
<accession>A0A928TT05</accession>
<dbReference type="AlphaFoldDB" id="A0A928TT05"/>
<evidence type="ECO:0000256" key="1">
    <source>
        <dbReference type="SAM" id="Phobius"/>
    </source>
</evidence>
<name>A0A928TT05_UNCKA</name>
<keyword evidence="1" id="KW-1133">Transmembrane helix</keyword>
<protein>
    <submittedName>
        <fullName evidence="2">Uncharacterized protein</fullName>
    </submittedName>
</protein>
<dbReference type="Proteomes" id="UP000710385">
    <property type="component" value="Unassembled WGS sequence"/>
</dbReference>
<gene>
    <name evidence="2" type="ORF">HS096_02455</name>
</gene>
<reference evidence="2" key="1">
    <citation type="submission" date="2020-05" db="EMBL/GenBank/DDBJ databases">
        <title>High-Quality Genomes of Partial-Nitritation/Anammox System by Hierarchical Clustering Based Hybrid Assembly.</title>
        <authorList>
            <person name="Liu L."/>
            <person name="Wang Y."/>
            <person name="Che Y."/>
            <person name="Chen Y."/>
            <person name="Xia Y."/>
            <person name="Luo R."/>
            <person name="Cheng S.H."/>
            <person name="Zheng C."/>
            <person name="Zhang T."/>
        </authorList>
    </citation>
    <scope>NUCLEOTIDE SEQUENCE</scope>
    <source>
        <strain evidence="2">H1_PAT1</strain>
    </source>
</reference>
<evidence type="ECO:0000313" key="3">
    <source>
        <dbReference type="Proteomes" id="UP000710385"/>
    </source>
</evidence>
<organism evidence="2 3">
    <name type="scientific">candidate division WWE3 bacterium</name>
    <dbReference type="NCBI Taxonomy" id="2053526"/>
    <lineage>
        <taxon>Bacteria</taxon>
        <taxon>Katanobacteria</taxon>
    </lineage>
</organism>
<feature type="transmembrane region" description="Helical" evidence="1">
    <location>
        <begin position="136"/>
        <end position="154"/>
    </location>
</feature>